<sequence>MRMREEEVVVSGEEEVEMESEERRRNEVAPPRMALRILLVEADDSTRQIIAALLRKCSYKVAAVSDGLKAWETLKGRPHNIDLVLTEVELPSISGFALLTLIMEHDVCKNIPVIMMSSNDSISMVLKCMFKGAADFLIKPVRKNELRNLWQHVWRRQTLTGGGYVCQKIEASSENNAASNHSSDCYVYTQKNIECSEKGSDAQGLSQMKCGSMSNLSNSHMDKHGGCAKLDNESITPESENEETSNRLGSEVAPFGEADDSTALRLKENACAKPMSQNEGAPAESNRGDANIASEFHGCNDELFEPSSGAIDLIGTFDNHNKCTAGNSSYTDGGTSKLEFDPHLELSLRRTCMSTSNYQGTDGRHMLNHSNGSAFSWYNSSKMLQPLHPILSSNCTKAKEDASETHELSSNQLSGHTNGTFPQHDATLSNSQENITSLLVGQSGQAELQFPSHQLGMIPAPGVRYDNICAGYGHLFPPMLHTQPGLPPVWSPKSTCQQDQSPLISSTSVQSNPEIHSPEQGYHHSNETTNNSIHQADQDEHEENDLEPVEEHGHGSSAAGQTTTSSLCNGAVDHINGVAYGNSSTRRDENATAPESLSEGGHFIHDGSRGLDSSRSSQREAALTKFRLKRKDRCYEKKVRYHSRKRLAEQRPRVKGQFVRQVQTDPLVGNVDC</sequence>
<feature type="compositionally biased region" description="Acidic residues" evidence="10">
    <location>
        <begin position="539"/>
        <end position="548"/>
    </location>
</feature>
<evidence type="ECO:0000256" key="4">
    <source>
        <dbReference type="ARBA" id="ARBA00023015"/>
    </source>
</evidence>
<evidence type="ECO:0000313" key="13">
    <source>
        <dbReference type="EMBL" id="KAK4602919.1"/>
    </source>
</evidence>
<dbReference type="GO" id="GO:0000160">
    <property type="term" value="P:phosphorelay signal transduction system"/>
    <property type="evidence" value="ECO:0007669"/>
    <property type="project" value="UniProtKB-KW"/>
</dbReference>
<dbReference type="GO" id="GO:0005634">
    <property type="term" value="C:nucleus"/>
    <property type="evidence" value="ECO:0007669"/>
    <property type="project" value="UniProtKB-SubCell"/>
</dbReference>
<dbReference type="AlphaFoldDB" id="A0AAN7J893"/>
<dbReference type="Pfam" id="PF06203">
    <property type="entry name" value="CCT"/>
    <property type="match status" value="1"/>
</dbReference>
<feature type="compositionally biased region" description="Low complexity" evidence="10">
    <location>
        <begin position="555"/>
        <end position="566"/>
    </location>
</feature>
<name>A0AAN7J893_QUERU</name>
<dbReference type="PROSITE" id="PS51017">
    <property type="entry name" value="CCT"/>
    <property type="match status" value="1"/>
</dbReference>
<evidence type="ECO:0000256" key="9">
    <source>
        <dbReference type="PROSITE-ProRule" id="PRU00357"/>
    </source>
</evidence>
<keyword evidence="4" id="KW-0805">Transcription regulation</keyword>
<evidence type="ECO:0000256" key="6">
    <source>
        <dbReference type="ARBA" id="ARBA00023163"/>
    </source>
</evidence>
<feature type="domain" description="CCT" evidence="12">
    <location>
        <begin position="619"/>
        <end position="661"/>
    </location>
</feature>
<feature type="compositionally biased region" description="Basic and acidic residues" evidence="10">
    <location>
        <begin position="398"/>
        <end position="407"/>
    </location>
</feature>
<dbReference type="InterPro" id="IPR001789">
    <property type="entry name" value="Sig_transdc_resp-reg_receiver"/>
</dbReference>
<protein>
    <recommendedName>
        <fullName evidence="15">Two-component response regulator-like PRR95</fullName>
    </recommendedName>
</protein>
<dbReference type="InterPro" id="IPR010402">
    <property type="entry name" value="CCT_domain"/>
</dbReference>
<accession>A0AAN7J893</accession>
<feature type="compositionally biased region" description="Polar residues" evidence="10">
    <location>
        <begin position="492"/>
        <end position="514"/>
    </location>
</feature>
<dbReference type="Pfam" id="PF00072">
    <property type="entry name" value="Response_reg"/>
    <property type="match status" value="1"/>
</dbReference>
<evidence type="ECO:0000256" key="7">
    <source>
        <dbReference type="ARBA" id="ARBA00023242"/>
    </source>
</evidence>
<evidence type="ECO:0000256" key="10">
    <source>
        <dbReference type="SAM" id="MobiDB-lite"/>
    </source>
</evidence>
<comment type="caution">
    <text evidence="13">The sequence shown here is derived from an EMBL/GenBank/DDBJ whole genome shotgun (WGS) entry which is preliminary data.</text>
</comment>
<dbReference type="SMART" id="SM00448">
    <property type="entry name" value="REC"/>
    <property type="match status" value="1"/>
</dbReference>
<dbReference type="CDD" id="cd17582">
    <property type="entry name" value="psREC_PRR"/>
    <property type="match status" value="1"/>
</dbReference>
<organism evidence="13 14">
    <name type="scientific">Quercus rubra</name>
    <name type="common">Northern red oak</name>
    <name type="synonym">Quercus borealis</name>
    <dbReference type="NCBI Taxonomy" id="3512"/>
    <lineage>
        <taxon>Eukaryota</taxon>
        <taxon>Viridiplantae</taxon>
        <taxon>Streptophyta</taxon>
        <taxon>Embryophyta</taxon>
        <taxon>Tracheophyta</taxon>
        <taxon>Spermatophyta</taxon>
        <taxon>Magnoliopsida</taxon>
        <taxon>eudicotyledons</taxon>
        <taxon>Gunneridae</taxon>
        <taxon>Pentapetalae</taxon>
        <taxon>rosids</taxon>
        <taxon>fabids</taxon>
        <taxon>Fagales</taxon>
        <taxon>Fagaceae</taxon>
        <taxon>Quercus</taxon>
    </lineage>
</organism>
<dbReference type="Gene3D" id="3.40.50.2300">
    <property type="match status" value="1"/>
</dbReference>
<keyword evidence="3" id="KW-0902">Two-component regulatory system</keyword>
<comment type="subcellular location">
    <subcellularLocation>
        <location evidence="1 9">Nucleus</location>
    </subcellularLocation>
</comment>
<evidence type="ECO:0000256" key="8">
    <source>
        <dbReference type="PROSITE-ProRule" id="PRU00169"/>
    </source>
</evidence>
<feature type="compositionally biased region" description="Polar residues" evidence="10">
    <location>
        <begin position="408"/>
        <end position="427"/>
    </location>
</feature>
<feature type="domain" description="Response regulatory" evidence="11">
    <location>
        <begin position="36"/>
        <end position="154"/>
    </location>
</feature>
<keyword evidence="5" id="KW-0090">Biological rhythms</keyword>
<dbReference type="PANTHER" id="PTHR43874">
    <property type="entry name" value="TWO-COMPONENT RESPONSE REGULATOR"/>
    <property type="match status" value="1"/>
</dbReference>
<evidence type="ECO:0000259" key="11">
    <source>
        <dbReference type="PROSITE" id="PS50110"/>
    </source>
</evidence>
<evidence type="ECO:0000259" key="12">
    <source>
        <dbReference type="PROSITE" id="PS51017"/>
    </source>
</evidence>
<feature type="region of interest" description="Disordered" evidence="10">
    <location>
        <begin position="487"/>
        <end position="618"/>
    </location>
</feature>
<proteinExistence type="inferred from homology"/>
<evidence type="ECO:0000256" key="1">
    <source>
        <dbReference type="ARBA" id="ARBA00004123"/>
    </source>
</evidence>
<dbReference type="PANTHER" id="PTHR43874:SF146">
    <property type="entry name" value="TWO-COMPONENT RESPONSE REGULATOR-LIKE APRR9"/>
    <property type="match status" value="1"/>
</dbReference>
<evidence type="ECO:0000256" key="2">
    <source>
        <dbReference type="ARBA" id="ARBA00010330"/>
    </source>
</evidence>
<keyword evidence="14" id="KW-1185">Reference proteome</keyword>
<dbReference type="GO" id="GO:0009736">
    <property type="term" value="P:cytokinin-activated signaling pathway"/>
    <property type="evidence" value="ECO:0007669"/>
    <property type="project" value="InterPro"/>
</dbReference>
<dbReference type="SUPFAM" id="SSF52172">
    <property type="entry name" value="CheY-like"/>
    <property type="match status" value="1"/>
</dbReference>
<keyword evidence="7 9" id="KW-0539">Nucleus</keyword>
<comment type="similarity">
    <text evidence="2">Belongs to the ARR-like family.</text>
</comment>
<feature type="region of interest" description="Disordered" evidence="10">
    <location>
        <begin position="230"/>
        <end position="254"/>
    </location>
</feature>
<dbReference type="InterPro" id="IPR011006">
    <property type="entry name" value="CheY-like_superfamily"/>
</dbReference>
<dbReference type="EMBL" id="JAXUIC010000002">
    <property type="protein sequence ID" value="KAK4602919.1"/>
    <property type="molecule type" value="Genomic_DNA"/>
</dbReference>
<gene>
    <name evidence="13" type="ORF">RGQ29_011773</name>
</gene>
<dbReference type="Proteomes" id="UP001324115">
    <property type="component" value="Unassembled WGS sequence"/>
</dbReference>
<evidence type="ECO:0000256" key="5">
    <source>
        <dbReference type="ARBA" id="ARBA00023108"/>
    </source>
</evidence>
<keyword evidence="6" id="KW-0804">Transcription</keyword>
<dbReference type="GO" id="GO:0048511">
    <property type="term" value="P:rhythmic process"/>
    <property type="evidence" value="ECO:0007669"/>
    <property type="project" value="UniProtKB-KW"/>
</dbReference>
<reference evidence="13 14" key="1">
    <citation type="journal article" date="2023" name="G3 (Bethesda)">
        <title>A haplotype-resolved chromosome-scale genome for Quercus rubra L. provides insights into the genetics of adaptive traits for red oak species.</title>
        <authorList>
            <person name="Kapoor B."/>
            <person name="Jenkins J."/>
            <person name="Schmutz J."/>
            <person name="Zhebentyayeva T."/>
            <person name="Kuelheim C."/>
            <person name="Coggeshall M."/>
            <person name="Heim C."/>
            <person name="Lasky J.R."/>
            <person name="Leites L."/>
            <person name="Islam-Faridi N."/>
            <person name="Romero-Severson J."/>
            <person name="DeLeo V.L."/>
            <person name="Lucas S.M."/>
            <person name="Lazic D."/>
            <person name="Gailing O."/>
            <person name="Carlson J."/>
            <person name="Staton M."/>
        </authorList>
    </citation>
    <scope>NUCLEOTIDE SEQUENCE [LARGE SCALE GENOMIC DNA]</scope>
    <source>
        <strain evidence="13">Pseudo-F2</strain>
    </source>
</reference>
<feature type="region of interest" description="Disordered" evidence="10">
    <location>
        <begin position="398"/>
        <end position="427"/>
    </location>
</feature>
<evidence type="ECO:0008006" key="15">
    <source>
        <dbReference type="Google" id="ProtNLM"/>
    </source>
</evidence>
<evidence type="ECO:0000256" key="3">
    <source>
        <dbReference type="ARBA" id="ARBA00023012"/>
    </source>
</evidence>
<evidence type="ECO:0000313" key="14">
    <source>
        <dbReference type="Proteomes" id="UP001324115"/>
    </source>
</evidence>
<comment type="caution">
    <text evidence="8">Lacks conserved residue(s) required for the propagation of feature annotation.</text>
</comment>
<dbReference type="InterPro" id="IPR045279">
    <property type="entry name" value="ARR-like"/>
</dbReference>
<dbReference type="PROSITE" id="PS50110">
    <property type="entry name" value="RESPONSE_REGULATORY"/>
    <property type="match status" value="1"/>
</dbReference>